<protein>
    <submittedName>
        <fullName evidence="2">Uncharacterized protein</fullName>
    </submittedName>
</protein>
<sequence>MISGNGHAKCETFRSLGTRPNSVLSQTTASMRSATGWQGTRLTAHFDEAPGKWDQTIYHHTHPHPPRANSLRQPTIPAP</sequence>
<reference evidence="2 3" key="1">
    <citation type="submission" date="2018-11" db="EMBL/GenBank/DDBJ databases">
        <title>The Potential of Streptomyces as Biocontrol Agents against the Tomato grey mould, Botrytis cinerea (Gray mold) Frontiers in Microbiology.</title>
        <authorList>
            <person name="Li D."/>
        </authorList>
    </citation>
    <scope>NUCLEOTIDE SEQUENCE [LARGE SCALE GENOMIC DNA]</scope>
    <source>
        <strain evidence="2 3">NEAU-LD23</strain>
    </source>
</reference>
<organism evidence="2 3">
    <name type="scientific">Streptomyces botrytidirepellens</name>
    <dbReference type="NCBI Taxonomy" id="2486417"/>
    <lineage>
        <taxon>Bacteria</taxon>
        <taxon>Bacillati</taxon>
        <taxon>Actinomycetota</taxon>
        <taxon>Actinomycetes</taxon>
        <taxon>Kitasatosporales</taxon>
        <taxon>Streptomycetaceae</taxon>
        <taxon>Streptomyces</taxon>
    </lineage>
</organism>
<evidence type="ECO:0000313" key="2">
    <source>
        <dbReference type="EMBL" id="RNG13000.1"/>
    </source>
</evidence>
<evidence type="ECO:0000256" key="1">
    <source>
        <dbReference type="SAM" id="MobiDB-lite"/>
    </source>
</evidence>
<evidence type="ECO:0000313" key="3">
    <source>
        <dbReference type="Proteomes" id="UP000275401"/>
    </source>
</evidence>
<comment type="caution">
    <text evidence="2">The sequence shown here is derived from an EMBL/GenBank/DDBJ whole genome shotgun (WGS) entry which is preliminary data.</text>
</comment>
<keyword evidence="3" id="KW-1185">Reference proteome</keyword>
<feature type="region of interest" description="Disordered" evidence="1">
    <location>
        <begin position="55"/>
        <end position="79"/>
    </location>
</feature>
<proteinExistence type="predicted"/>
<gene>
    <name evidence="2" type="ORF">EEJ42_31815</name>
</gene>
<dbReference type="EMBL" id="RIBZ01000484">
    <property type="protein sequence ID" value="RNG13000.1"/>
    <property type="molecule type" value="Genomic_DNA"/>
</dbReference>
<accession>A0A3M8V627</accession>
<dbReference type="AlphaFoldDB" id="A0A3M8V627"/>
<name>A0A3M8V627_9ACTN</name>
<dbReference type="Proteomes" id="UP000275401">
    <property type="component" value="Unassembled WGS sequence"/>
</dbReference>